<dbReference type="Proteomes" id="UP000324222">
    <property type="component" value="Unassembled WGS sequence"/>
</dbReference>
<evidence type="ECO:0000313" key="1">
    <source>
        <dbReference type="EMBL" id="MPC10772.1"/>
    </source>
</evidence>
<comment type="caution">
    <text evidence="1">The sequence shown here is derived from an EMBL/GenBank/DDBJ whole genome shotgun (WGS) entry which is preliminary data.</text>
</comment>
<protein>
    <submittedName>
        <fullName evidence="1">Uncharacterized protein</fullName>
    </submittedName>
</protein>
<proteinExistence type="predicted"/>
<sequence length="137" mass="15228">MVDWLEVMRSILGPMDADPFSTTSCFFLDPFELLSFSSCLRRWRFSLSPMIHGNTNCCGLDRSGEDVLIRSWVSQASRDLSVLSRSSTTRGCSRSQAVGRVARSAFLDISTLCIHAHLARSLVPPTVCRRLMGPRGT</sequence>
<reference evidence="1 2" key="1">
    <citation type="submission" date="2019-05" db="EMBL/GenBank/DDBJ databases">
        <title>Another draft genome of Portunus trituberculatus and its Hox gene families provides insights of decapod evolution.</title>
        <authorList>
            <person name="Jeong J.-H."/>
            <person name="Song I."/>
            <person name="Kim S."/>
            <person name="Choi T."/>
            <person name="Kim D."/>
            <person name="Ryu S."/>
            <person name="Kim W."/>
        </authorList>
    </citation>
    <scope>NUCLEOTIDE SEQUENCE [LARGE SCALE GENOMIC DNA]</scope>
    <source>
        <tissue evidence="1">Muscle</tissue>
    </source>
</reference>
<gene>
    <name evidence="1" type="ORF">E2C01_003413</name>
</gene>
<name>A0A5B7CM60_PORTR</name>
<accession>A0A5B7CM60</accession>
<evidence type="ECO:0000313" key="2">
    <source>
        <dbReference type="Proteomes" id="UP000324222"/>
    </source>
</evidence>
<dbReference type="EMBL" id="VSRR010000129">
    <property type="protein sequence ID" value="MPC10772.1"/>
    <property type="molecule type" value="Genomic_DNA"/>
</dbReference>
<organism evidence="1 2">
    <name type="scientific">Portunus trituberculatus</name>
    <name type="common">Swimming crab</name>
    <name type="synonym">Neptunus trituberculatus</name>
    <dbReference type="NCBI Taxonomy" id="210409"/>
    <lineage>
        <taxon>Eukaryota</taxon>
        <taxon>Metazoa</taxon>
        <taxon>Ecdysozoa</taxon>
        <taxon>Arthropoda</taxon>
        <taxon>Crustacea</taxon>
        <taxon>Multicrustacea</taxon>
        <taxon>Malacostraca</taxon>
        <taxon>Eumalacostraca</taxon>
        <taxon>Eucarida</taxon>
        <taxon>Decapoda</taxon>
        <taxon>Pleocyemata</taxon>
        <taxon>Brachyura</taxon>
        <taxon>Eubrachyura</taxon>
        <taxon>Portunoidea</taxon>
        <taxon>Portunidae</taxon>
        <taxon>Portuninae</taxon>
        <taxon>Portunus</taxon>
    </lineage>
</organism>
<keyword evidence="2" id="KW-1185">Reference proteome</keyword>
<dbReference type="AlphaFoldDB" id="A0A5B7CM60"/>